<protein>
    <submittedName>
        <fullName evidence="7">Gamma-glutamyl-gamma-aminobutyraldehyde dehydrogenase</fullName>
    </submittedName>
</protein>
<evidence type="ECO:0000256" key="1">
    <source>
        <dbReference type="ARBA" id="ARBA00009986"/>
    </source>
</evidence>
<keyword evidence="2 5" id="KW-0560">Oxidoreductase</keyword>
<dbReference type="Gene3D" id="3.40.309.10">
    <property type="entry name" value="Aldehyde Dehydrogenase, Chain A, domain 2"/>
    <property type="match status" value="1"/>
</dbReference>
<dbReference type="AlphaFoldDB" id="A0A366FUH8"/>
<evidence type="ECO:0000256" key="4">
    <source>
        <dbReference type="PROSITE-ProRule" id="PRU10007"/>
    </source>
</evidence>
<evidence type="ECO:0000256" key="2">
    <source>
        <dbReference type="ARBA" id="ARBA00023002"/>
    </source>
</evidence>
<dbReference type="InterPro" id="IPR015590">
    <property type="entry name" value="Aldehyde_DH_dom"/>
</dbReference>
<evidence type="ECO:0000256" key="5">
    <source>
        <dbReference type="RuleBase" id="RU003345"/>
    </source>
</evidence>
<dbReference type="Gene3D" id="3.40.605.10">
    <property type="entry name" value="Aldehyde Dehydrogenase, Chain A, domain 1"/>
    <property type="match status" value="1"/>
</dbReference>
<dbReference type="EMBL" id="QNRK01000001">
    <property type="protein sequence ID" value="RBP18171.1"/>
    <property type="molecule type" value="Genomic_DNA"/>
</dbReference>
<dbReference type="InterPro" id="IPR016161">
    <property type="entry name" value="Ald_DH/histidinol_DH"/>
</dbReference>
<comment type="caution">
    <text evidence="7">The sequence shown here is derived from an EMBL/GenBank/DDBJ whole genome shotgun (WGS) entry which is preliminary data.</text>
</comment>
<name>A0A366FUH8_9HYPH</name>
<dbReference type="RefSeq" id="WP_113887459.1">
    <property type="nucleotide sequence ID" value="NZ_QNRK01000001.1"/>
</dbReference>
<proteinExistence type="inferred from homology"/>
<dbReference type="FunFam" id="3.40.309.10:FF:000012">
    <property type="entry name" value="Betaine aldehyde dehydrogenase"/>
    <property type="match status" value="1"/>
</dbReference>
<evidence type="ECO:0000313" key="8">
    <source>
        <dbReference type="Proteomes" id="UP000253529"/>
    </source>
</evidence>
<evidence type="ECO:0000256" key="3">
    <source>
        <dbReference type="ARBA" id="ARBA00023097"/>
    </source>
</evidence>
<dbReference type="Pfam" id="PF00171">
    <property type="entry name" value="Aldedh"/>
    <property type="match status" value="1"/>
</dbReference>
<dbReference type="InterPro" id="IPR029510">
    <property type="entry name" value="Ald_DH_CS_GLU"/>
</dbReference>
<accession>A0A366FUH8</accession>
<evidence type="ECO:0000259" key="6">
    <source>
        <dbReference type="Pfam" id="PF00171"/>
    </source>
</evidence>
<dbReference type="SUPFAM" id="SSF53720">
    <property type="entry name" value="ALDH-like"/>
    <property type="match status" value="1"/>
</dbReference>
<dbReference type="InterPro" id="IPR016163">
    <property type="entry name" value="Ald_DH_C"/>
</dbReference>
<organism evidence="7 8">
    <name type="scientific">Roseiarcus fermentans</name>
    <dbReference type="NCBI Taxonomy" id="1473586"/>
    <lineage>
        <taxon>Bacteria</taxon>
        <taxon>Pseudomonadati</taxon>
        <taxon>Pseudomonadota</taxon>
        <taxon>Alphaproteobacteria</taxon>
        <taxon>Hyphomicrobiales</taxon>
        <taxon>Roseiarcaceae</taxon>
        <taxon>Roseiarcus</taxon>
    </lineage>
</organism>
<dbReference type="OrthoDB" id="9812625at2"/>
<dbReference type="Proteomes" id="UP000253529">
    <property type="component" value="Unassembled WGS sequence"/>
</dbReference>
<evidence type="ECO:0000313" key="7">
    <source>
        <dbReference type="EMBL" id="RBP18171.1"/>
    </source>
</evidence>
<dbReference type="PROSITE" id="PS00687">
    <property type="entry name" value="ALDEHYDE_DEHYDR_GLU"/>
    <property type="match status" value="1"/>
</dbReference>
<dbReference type="InterPro" id="IPR016162">
    <property type="entry name" value="Ald_DH_N"/>
</dbReference>
<comment type="similarity">
    <text evidence="1 5">Belongs to the aldehyde dehydrogenase family.</text>
</comment>
<dbReference type="PANTHER" id="PTHR11699">
    <property type="entry name" value="ALDEHYDE DEHYDROGENASE-RELATED"/>
    <property type="match status" value="1"/>
</dbReference>
<reference evidence="7 8" key="1">
    <citation type="submission" date="2018-06" db="EMBL/GenBank/DDBJ databases">
        <title>Genomic Encyclopedia of Type Strains, Phase IV (KMG-IV): sequencing the most valuable type-strain genomes for metagenomic binning, comparative biology and taxonomic classification.</title>
        <authorList>
            <person name="Goeker M."/>
        </authorList>
    </citation>
    <scope>NUCLEOTIDE SEQUENCE [LARGE SCALE GENOMIC DNA]</scope>
    <source>
        <strain evidence="7 8">DSM 24875</strain>
    </source>
</reference>
<dbReference type="FunFam" id="3.40.605.10:FF:000001">
    <property type="entry name" value="Aldehyde dehydrogenase 1"/>
    <property type="match status" value="1"/>
</dbReference>
<dbReference type="CDD" id="cd07112">
    <property type="entry name" value="ALDH_GABALDH-PuuC"/>
    <property type="match status" value="1"/>
</dbReference>
<sequence>MLDRPPTREGWIARAAALTIEGRAFIGGAYVDALDGATFARVSPIDGKVFAHVADCGEADVDRAVRAARAAFDSGVWRDADPQRKKAVLLRFASLIRENAEELALLETLDVGKVIANTLDVDVPFCANCIQYYGELADKLTDEIAPLGREDVAMVRREPLGVVGAIVPWNYPLIIAAWKIGPALVAGNSVVLKPAEQSPLASLVLGRLARQAGLPDGVLNIVPGFGEKAGKPLALHPDVDMIAFTGSTEVGKLMMVYAGSSNMKRVALECGGKSPHVVMADADLDAAAEAIAWGIYYNQGETCHAGSRVLAHASIRAALVEKIAAAQRAQIPLGHPFDREAQLGAMVDERQMQRVLGYIELGVKEGARIAHGGARALAETGGFYIEPTILDGAVNSMRIAQEEIFGPVVVIVPFETEAEAVGLANDTIYGLAAAVWTRDMNAAHRLTRAIRAGTVWVNTYDRSSLATPFGGFKQSGFGRDRSPHAIDKYMDFKTIWTSYR</sequence>
<feature type="domain" description="Aldehyde dehydrogenase" evidence="6">
    <location>
        <begin position="37"/>
        <end position="495"/>
    </location>
</feature>
<keyword evidence="8" id="KW-1185">Reference proteome</keyword>
<keyword evidence="3" id="KW-0558">Oxidation</keyword>
<feature type="active site" evidence="4">
    <location>
        <position position="269"/>
    </location>
</feature>
<gene>
    <name evidence="7" type="ORF">DFR50_101115</name>
</gene>
<dbReference type="GO" id="GO:0004030">
    <property type="term" value="F:aldehyde dehydrogenase [NAD(P)+] activity"/>
    <property type="evidence" value="ECO:0007669"/>
    <property type="project" value="UniProtKB-ARBA"/>
</dbReference>